<comment type="caution">
    <text evidence="3">The sequence shown here is derived from an EMBL/GenBank/DDBJ whole genome shotgun (WGS) entry which is preliminary data.</text>
</comment>
<dbReference type="InterPro" id="IPR003540">
    <property type="entry name" value="ADP-ribosyltransferase"/>
</dbReference>
<keyword evidence="4" id="KW-1185">Reference proteome</keyword>
<evidence type="ECO:0000313" key="3">
    <source>
        <dbReference type="EMBL" id="KOO24940.1"/>
    </source>
</evidence>
<dbReference type="AlphaFoldDB" id="A0A0M0JEU3"/>
<dbReference type="Gene3D" id="3.90.176.10">
    <property type="entry name" value="Toxin ADP-ribosyltransferase, Chain A, domain 1"/>
    <property type="match status" value="1"/>
</dbReference>
<dbReference type="Pfam" id="PF03496">
    <property type="entry name" value="ADPrib_exo_Tox"/>
    <property type="match status" value="1"/>
</dbReference>
<evidence type="ECO:0000256" key="1">
    <source>
        <dbReference type="ARBA" id="ARBA00022737"/>
    </source>
</evidence>
<dbReference type="SUPFAM" id="SSF52047">
    <property type="entry name" value="RNI-like"/>
    <property type="match status" value="1"/>
</dbReference>
<dbReference type="SMART" id="SM00368">
    <property type="entry name" value="LRR_RI"/>
    <property type="match status" value="4"/>
</dbReference>
<dbReference type="OrthoDB" id="18598at2759"/>
<evidence type="ECO:0000259" key="2">
    <source>
        <dbReference type="Pfam" id="PF03496"/>
    </source>
</evidence>
<gene>
    <name evidence="3" type="ORF">Ctob_006578</name>
</gene>
<proteinExistence type="predicted"/>
<feature type="domain" description="ADP ribosyltransferase" evidence="2">
    <location>
        <begin position="385"/>
        <end position="494"/>
    </location>
</feature>
<dbReference type="SUPFAM" id="SSF56399">
    <property type="entry name" value="ADP-ribosylation"/>
    <property type="match status" value="1"/>
</dbReference>
<protein>
    <recommendedName>
        <fullName evidence="2">ADP ribosyltransferase domain-containing protein</fullName>
    </recommendedName>
</protein>
<reference evidence="4" key="1">
    <citation type="journal article" date="2015" name="PLoS Genet.">
        <title>Genome Sequence and Transcriptome Analyses of Chrysochromulina tobin: Metabolic Tools for Enhanced Algal Fitness in the Prominent Order Prymnesiales (Haptophyceae).</title>
        <authorList>
            <person name="Hovde B.T."/>
            <person name="Deodato C.R."/>
            <person name="Hunsperger H.M."/>
            <person name="Ryken S.A."/>
            <person name="Yost W."/>
            <person name="Jha R.K."/>
            <person name="Patterson J."/>
            <person name="Monnat R.J. Jr."/>
            <person name="Barlow S.B."/>
            <person name="Starkenburg S.R."/>
            <person name="Cattolico R.A."/>
        </authorList>
    </citation>
    <scope>NUCLEOTIDE SEQUENCE</scope>
    <source>
        <strain evidence="4">CCMP291</strain>
    </source>
</reference>
<evidence type="ECO:0000313" key="4">
    <source>
        <dbReference type="Proteomes" id="UP000037460"/>
    </source>
</evidence>
<sequence length="1136" mass="118060">MATGGAQFSSAASEIRLLKEDAVEDARRLANDTVTQLKAQLETAQAFAAKVLSTLQGAGTQQADAASRDRGVEAEDVTLELLADEDGSPTEEWRIVEWIKGVCVHRAVAAALLAPLTAEQRANDPGAALEYVKGLKSREQVAQLLGTRAFLATVVDMVWNEVRTLQSVGAATSKDLESKFAGAVALSYSTLDTFFGGLEGIVGSPNPKVLEGIRNDHLKGPGTESSDVFTTSNYGVETQSRIEWHFVASADVTPEQLRIPCWPIESAEKLPDRTCARRRRSLEALEVAVADNNRHLREANQPEMMLEEIIAACLYTGPMFVKYNALLRGLASEIPFLCNQMVSLCCPKDVADAYLGSTPRDKLFLVAAGKITFELAKQSLNKYTTTLHAINSSIIKLGKLTKAIKVYRGIAGMKLPSEFWIPNEFGVRGGVEKAFMSTTTEQAVAMGYASDGRGEKASMGIVIEVQQGMVNRGADISRLSQYPHEREILFGPLTGIEVLRTRIDGSVVVIECSFSINLTALTIEQVLGKRQKVVRDMVEQLRRGAQRDVETNPAWVRLRDADGRCPAVDRFFEGMLAPLAEHEVTHYNENGPLGDAIQEAVALADGISRWPEGLKALAARPRAWLQQRLGTEAEALLRELDGGGEEGAAAASHFVAAGAASALVTTPFGAGPSPFGAAPHPASQAPNAFGAAPKNPFGDSAAPAAGLFGVAAAGGIGGGGLLGAAQPNLFGAAPSPFGGGTAGFGGGAGGFGGGAAGFSSGATGFGGGAVGFGGGGLSGGATPAPDPALALTMSRDEADGLCCLAWHAAAKEVPLSINLEGVKASPETLAVACWALSPSVTSLSFKGTDLTANGANRVALERLCGLLRGGHAVTALLATVDVRGNNLGVEGWTSIFNALRKSPTSTITAWDPSGENLGPGIAKPLAEYLGTSTTITECNLRGNNLDCESAKVLAKIGAEKGIMLFGIKRDQKEVDFANQGLGPADIILIASDIATGSLTRIDLRGNKITGDSAAQLSVAVLTGRALQTLRLGEWVMPLGELRSGESVSMSGLAVGEAEGAVVGALLKASTSLSTLDLSGSMCAPAALARILEGLRASSAPLAELRLGGQAVGEAEGAVVGALLKTSTSLSTLDLSG</sequence>
<dbReference type="PROSITE" id="PS51996">
    <property type="entry name" value="TR_MART"/>
    <property type="match status" value="1"/>
</dbReference>
<name>A0A0M0JEU3_9EUKA</name>
<keyword evidence="1" id="KW-0677">Repeat</keyword>
<dbReference type="PANTHER" id="PTHR24111">
    <property type="entry name" value="LEUCINE-RICH REPEAT-CONTAINING PROTEIN 34"/>
    <property type="match status" value="1"/>
</dbReference>
<feature type="non-terminal residue" evidence="3">
    <location>
        <position position="1136"/>
    </location>
</feature>
<dbReference type="Proteomes" id="UP000037460">
    <property type="component" value="Unassembled WGS sequence"/>
</dbReference>
<dbReference type="PANTHER" id="PTHR24111:SF0">
    <property type="entry name" value="LEUCINE-RICH REPEAT-CONTAINING PROTEIN"/>
    <property type="match status" value="1"/>
</dbReference>
<dbReference type="Gene3D" id="3.80.10.10">
    <property type="entry name" value="Ribonuclease Inhibitor"/>
    <property type="match status" value="3"/>
</dbReference>
<dbReference type="EMBL" id="JWZX01003035">
    <property type="protein sequence ID" value="KOO24940.1"/>
    <property type="molecule type" value="Genomic_DNA"/>
</dbReference>
<organism evidence="3 4">
    <name type="scientific">Chrysochromulina tobinii</name>
    <dbReference type="NCBI Taxonomy" id="1460289"/>
    <lineage>
        <taxon>Eukaryota</taxon>
        <taxon>Haptista</taxon>
        <taxon>Haptophyta</taxon>
        <taxon>Prymnesiophyceae</taxon>
        <taxon>Prymnesiales</taxon>
        <taxon>Chrysochromulinaceae</taxon>
        <taxon>Chrysochromulina</taxon>
    </lineage>
</organism>
<accession>A0A0M0JEU3</accession>
<dbReference type="InterPro" id="IPR032675">
    <property type="entry name" value="LRR_dom_sf"/>
</dbReference>
<dbReference type="InterPro" id="IPR052201">
    <property type="entry name" value="LRR-containing_regulator"/>
</dbReference>